<dbReference type="SMART" id="SM00421">
    <property type="entry name" value="HTH_LUXR"/>
    <property type="match status" value="1"/>
</dbReference>
<dbReference type="InterPro" id="IPR000792">
    <property type="entry name" value="Tscrpt_reg_LuxR_C"/>
</dbReference>
<dbReference type="RefSeq" id="WP_011214200.1">
    <property type="nucleotide sequence ID" value="NZ_CP021281.1"/>
</dbReference>
<dbReference type="AlphaFoldDB" id="A0A3A6UZH0"/>
<dbReference type="Pfam" id="PF00196">
    <property type="entry name" value="GerE"/>
    <property type="match status" value="1"/>
</dbReference>
<keyword evidence="3" id="KW-0804">Transcription</keyword>
<dbReference type="CDD" id="cd06170">
    <property type="entry name" value="LuxR_C_like"/>
    <property type="match status" value="1"/>
</dbReference>
<dbReference type="PRINTS" id="PR00038">
    <property type="entry name" value="HTHLUXR"/>
</dbReference>
<reference evidence="5 6" key="1">
    <citation type="submission" date="2018-08" db="EMBL/GenBank/DDBJ databases">
        <title>Genome Sequences of Legionella pneumophila subsp. pneumophila Isolates, Recovered from a Drinking Water System in a Large Builging.</title>
        <authorList>
            <person name="Gomez-Alvarez V."/>
            <person name="Boczek L."/>
            <person name="King D."/>
            <person name="Pemberton A."/>
            <person name="Pfaller S."/>
            <person name="Rodgers M."/>
            <person name="Santodomingo J."/>
            <person name="Revetta R."/>
        </authorList>
    </citation>
    <scope>NUCLEOTIDE SEQUENCE [LARGE SCALE GENOMIC DNA]</scope>
    <source>
        <strain evidence="5 6">L01C.1</strain>
    </source>
</reference>
<dbReference type="InterPro" id="IPR016032">
    <property type="entry name" value="Sig_transdc_resp-reg_C-effctor"/>
</dbReference>
<dbReference type="SUPFAM" id="SSF46894">
    <property type="entry name" value="C-terminal effector domain of the bipartite response regulators"/>
    <property type="match status" value="1"/>
</dbReference>
<dbReference type="InterPro" id="IPR036388">
    <property type="entry name" value="WH-like_DNA-bd_sf"/>
</dbReference>
<accession>A0A3A6UZH0</accession>
<dbReference type="Gene3D" id="3.30.450.20">
    <property type="entry name" value="PAS domain"/>
    <property type="match status" value="1"/>
</dbReference>
<proteinExistence type="predicted"/>
<dbReference type="Proteomes" id="UP000277145">
    <property type="component" value="Unassembled WGS sequence"/>
</dbReference>
<dbReference type="Pfam" id="PF08448">
    <property type="entry name" value="PAS_4"/>
    <property type="match status" value="1"/>
</dbReference>
<sequence length="223" mass="25598">MWVPEISLLDHLPGYIGWKDLNRHYIGANKALLELKGFRHVEELAGKTDEELSPWAIEENKLFQQQDFRVINGEKVATVHFNAKTSEVFLLEKCPLTDQNNQVTGLIYHCRPCTKNEVFRILKQLDDKWHISPPHYTPNDNKNIYGLTEREHECVFLLIRGKSAKGIGALLSLSKRTVESYIENIKNKMDCRNKAEILVKAVSNGYHNHIPARLNQAAVIKSL</sequence>
<evidence type="ECO:0000256" key="2">
    <source>
        <dbReference type="ARBA" id="ARBA00023125"/>
    </source>
</evidence>
<keyword evidence="2" id="KW-0238">DNA-binding</keyword>
<organism evidence="5 6">
    <name type="scientific">Legionella pneumophila subsp. pneumophila</name>
    <dbReference type="NCBI Taxonomy" id="91891"/>
    <lineage>
        <taxon>Bacteria</taxon>
        <taxon>Pseudomonadati</taxon>
        <taxon>Pseudomonadota</taxon>
        <taxon>Gammaproteobacteria</taxon>
        <taxon>Legionellales</taxon>
        <taxon>Legionellaceae</taxon>
        <taxon>Legionella</taxon>
    </lineage>
</organism>
<evidence type="ECO:0000313" key="5">
    <source>
        <dbReference type="EMBL" id="RJY27201.1"/>
    </source>
</evidence>
<dbReference type="GO" id="GO:0003677">
    <property type="term" value="F:DNA binding"/>
    <property type="evidence" value="ECO:0007669"/>
    <property type="project" value="UniProtKB-KW"/>
</dbReference>
<protein>
    <submittedName>
        <fullName evidence="5">Helix-turn-helix transcriptional regulator</fullName>
    </submittedName>
</protein>
<dbReference type="SUPFAM" id="SSF55785">
    <property type="entry name" value="PYP-like sensor domain (PAS domain)"/>
    <property type="match status" value="1"/>
</dbReference>
<name>A0A3A6UZH0_LEGPN</name>
<keyword evidence="1" id="KW-0805">Transcription regulation</keyword>
<dbReference type="PANTHER" id="PTHR44688:SF16">
    <property type="entry name" value="DNA-BINDING TRANSCRIPTIONAL ACTIVATOR DEVR_DOSR"/>
    <property type="match status" value="1"/>
</dbReference>
<dbReference type="PROSITE" id="PS00622">
    <property type="entry name" value="HTH_LUXR_1"/>
    <property type="match status" value="1"/>
</dbReference>
<dbReference type="GO" id="GO:0006355">
    <property type="term" value="P:regulation of DNA-templated transcription"/>
    <property type="evidence" value="ECO:0007669"/>
    <property type="project" value="InterPro"/>
</dbReference>
<gene>
    <name evidence="5" type="ORF">D1H98_13230</name>
</gene>
<comment type="caution">
    <text evidence="5">The sequence shown here is derived from an EMBL/GenBank/DDBJ whole genome shotgun (WGS) entry which is preliminary data.</text>
</comment>
<dbReference type="InterPro" id="IPR035965">
    <property type="entry name" value="PAS-like_dom_sf"/>
</dbReference>
<evidence type="ECO:0000259" key="4">
    <source>
        <dbReference type="PROSITE" id="PS50043"/>
    </source>
</evidence>
<dbReference type="PANTHER" id="PTHR44688">
    <property type="entry name" value="DNA-BINDING TRANSCRIPTIONAL ACTIVATOR DEVR_DOSR"/>
    <property type="match status" value="1"/>
</dbReference>
<dbReference type="Gene3D" id="1.10.10.10">
    <property type="entry name" value="Winged helix-like DNA-binding domain superfamily/Winged helix DNA-binding domain"/>
    <property type="match status" value="1"/>
</dbReference>
<dbReference type="EMBL" id="QWDR01000003">
    <property type="protein sequence ID" value="RJY27201.1"/>
    <property type="molecule type" value="Genomic_DNA"/>
</dbReference>
<evidence type="ECO:0000256" key="3">
    <source>
        <dbReference type="ARBA" id="ARBA00023163"/>
    </source>
</evidence>
<dbReference type="PROSITE" id="PS50043">
    <property type="entry name" value="HTH_LUXR_2"/>
    <property type="match status" value="1"/>
</dbReference>
<evidence type="ECO:0000313" key="6">
    <source>
        <dbReference type="Proteomes" id="UP000277145"/>
    </source>
</evidence>
<dbReference type="InterPro" id="IPR013656">
    <property type="entry name" value="PAS_4"/>
</dbReference>
<feature type="domain" description="HTH luxR-type" evidence="4">
    <location>
        <begin position="140"/>
        <end position="205"/>
    </location>
</feature>
<evidence type="ECO:0000256" key="1">
    <source>
        <dbReference type="ARBA" id="ARBA00023015"/>
    </source>
</evidence>